<protein>
    <recommendedName>
        <fullName evidence="3">DUF2946 domain-containing protein</fullName>
    </recommendedName>
</protein>
<gene>
    <name evidence="2" type="ORF">D0436_22925</name>
</gene>
<sequence>MIKILLNLAVILTLITQLLVPSNAMSSDICESSMQSNSMSHSVMMDNDCDDDNYNCCAEDSSHCISHCHVVANEFVLLSGSNLINNPFTSSKVDSTLWISTPVSLGSQNPPPIA</sequence>
<feature type="signal peptide" evidence="1">
    <location>
        <begin position="1"/>
        <end position="26"/>
    </location>
</feature>
<evidence type="ECO:0000256" key="1">
    <source>
        <dbReference type="SAM" id="SignalP"/>
    </source>
</evidence>
<accession>A0A5B8R2A6</accession>
<name>A0A5B8R2A6_9GAMM</name>
<proteinExistence type="predicted"/>
<feature type="chain" id="PRO_5022857342" description="DUF2946 domain-containing protein" evidence="1">
    <location>
        <begin position="27"/>
        <end position="114"/>
    </location>
</feature>
<dbReference type="EMBL" id="CP031775">
    <property type="protein sequence ID" value="QDZ93063.1"/>
    <property type="molecule type" value="Genomic_DNA"/>
</dbReference>
<evidence type="ECO:0000313" key="2">
    <source>
        <dbReference type="EMBL" id="QDZ93063.1"/>
    </source>
</evidence>
<keyword evidence="1" id="KW-0732">Signal</keyword>
<evidence type="ECO:0008006" key="3">
    <source>
        <dbReference type="Google" id="ProtNLM"/>
    </source>
</evidence>
<reference evidence="2" key="1">
    <citation type="journal article" date="2019" name="Ecotoxicol. Environ. Saf.">
        <title>Microbial characterization of heavy metal resistant bacterial strains isolated from an electroplating wastewater treatment plant.</title>
        <authorList>
            <person name="Cai X."/>
            <person name="Zheng X."/>
            <person name="Zhang D."/>
            <person name="Iqbal W."/>
            <person name="Liu C."/>
            <person name="Yang B."/>
            <person name="Zhao X."/>
            <person name="Lu X."/>
            <person name="Mao Y."/>
        </authorList>
    </citation>
    <scope>NUCLEOTIDE SEQUENCE [LARGE SCALE GENOMIC DNA]</scope>
    <source>
        <strain evidence="2">Ni1-3</strain>
    </source>
</reference>
<dbReference type="AlphaFoldDB" id="A0A5B8R2A6"/>
<organism evidence="2">
    <name type="scientific">Shewanella decolorationis</name>
    <dbReference type="NCBI Taxonomy" id="256839"/>
    <lineage>
        <taxon>Bacteria</taxon>
        <taxon>Pseudomonadati</taxon>
        <taxon>Pseudomonadota</taxon>
        <taxon>Gammaproteobacteria</taxon>
        <taxon>Alteromonadales</taxon>
        <taxon>Shewanellaceae</taxon>
        <taxon>Shewanella</taxon>
    </lineage>
</organism>